<accession>A0A8J6QVM6</accession>
<dbReference type="Pfam" id="PF25734">
    <property type="entry name" value="RelB_like_antitoxin"/>
    <property type="match status" value="1"/>
</dbReference>
<keyword evidence="2" id="KW-1185">Reference proteome</keyword>
<proteinExistence type="predicted"/>
<dbReference type="InterPro" id="IPR057930">
    <property type="entry name" value="Antitoxin_put"/>
</dbReference>
<evidence type="ECO:0000313" key="1">
    <source>
        <dbReference type="EMBL" id="MBD1401900.1"/>
    </source>
</evidence>
<comment type="caution">
    <text evidence="1">The sequence shown here is derived from an EMBL/GenBank/DDBJ whole genome shotgun (WGS) entry which is preliminary data.</text>
</comment>
<protein>
    <submittedName>
        <fullName evidence="1">Uncharacterized protein</fullName>
    </submittedName>
</protein>
<dbReference type="Proteomes" id="UP000632828">
    <property type="component" value="Unassembled WGS sequence"/>
</dbReference>
<evidence type="ECO:0000313" key="2">
    <source>
        <dbReference type="Proteomes" id="UP000632828"/>
    </source>
</evidence>
<dbReference type="EMBL" id="JACWUN010000031">
    <property type="protein sequence ID" value="MBD1401900.1"/>
    <property type="molecule type" value="Genomic_DNA"/>
</dbReference>
<name>A0A8J6QVM6_9BACT</name>
<organism evidence="1 2">
    <name type="scientific">Pelovirga terrestris</name>
    <dbReference type="NCBI Taxonomy" id="2771352"/>
    <lineage>
        <taxon>Bacteria</taxon>
        <taxon>Pseudomonadati</taxon>
        <taxon>Thermodesulfobacteriota</taxon>
        <taxon>Desulfuromonadia</taxon>
        <taxon>Geobacterales</taxon>
        <taxon>Geobacteraceae</taxon>
        <taxon>Pelovirga</taxon>
    </lineage>
</organism>
<dbReference type="AlphaFoldDB" id="A0A8J6QVM6"/>
<reference evidence="1" key="1">
    <citation type="submission" date="2020-09" db="EMBL/GenBank/DDBJ databases">
        <title>Pelobacter alkaliphilus sp. nov., a novel anaerobic arsenate-reducing bacterium from terrestrial mud volcano.</title>
        <authorList>
            <person name="Khomyakova M.A."/>
            <person name="Merkel A.Y."/>
            <person name="Slobodkin A.I."/>
        </authorList>
    </citation>
    <scope>NUCLEOTIDE SEQUENCE</scope>
    <source>
        <strain evidence="1">M08fum</strain>
    </source>
</reference>
<dbReference type="RefSeq" id="WP_191157955.1">
    <property type="nucleotide sequence ID" value="NZ_JACWUN010000031.1"/>
</dbReference>
<sequence>MNIANLDQELMKSVLKESVKESLFENRAFFEDIFAEILHDVALTEAIEQGRQTPVVDYEDVRTILEG</sequence>
<gene>
    <name evidence="1" type="ORF">ICT70_14665</name>
</gene>